<sequence length="65" mass="7299">MLFHLFCEFPDGSSKYLHLRTSTKKEALRQAIRDYCACVVLVIVSSLDSDCQLLGLDYESAVGKN</sequence>
<organism evidence="1 2">
    <name type="scientific">Allocoleopsis franciscana PCC 7113</name>
    <dbReference type="NCBI Taxonomy" id="1173027"/>
    <lineage>
        <taxon>Bacteria</taxon>
        <taxon>Bacillati</taxon>
        <taxon>Cyanobacteriota</taxon>
        <taxon>Cyanophyceae</taxon>
        <taxon>Coleofasciculales</taxon>
        <taxon>Coleofasciculaceae</taxon>
        <taxon>Allocoleopsis</taxon>
        <taxon>Allocoleopsis franciscana</taxon>
    </lineage>
</organism>
<reference evidence="1 2" key="1">
    <citation type="submission" date="2012-06" db="EMBL/GenBank/DDBJ databases">
        <title>Finished chromosome of genome of Microcoleus sp. PCC 7113.</title>
        <authorList>
            <consortium name="US DOE Joint Genome Institute"/>
            <person name="Gugger M."/>
            <person name="Coursin T."/>
            <person name="Rippka R."/>
            <person name="Tandeau De Marsac N."/>
            <person name="Huntemann M."/>
            <person name="Wei C.-L."/>
            <person name="Han J."/>
            <person name="Detter J.C."/>
            <person name="Han C."/>
            <person name="Tapia R."/>
            <person name="Chen A."/>
            <person name="Kyrpides N."/>
            <person name="Mavromatis K."/>
            <person name="Markowitz V."/>
            <person name="Szeto E."/>
            <person name="Ivanova N."/>
            <person name="Pagani I."/>
            <person name="Pati A."/>
            <person name="Goodwin L."/>
            <person name="Nordberg H.P."/>
            <person name="Cantor M.N."/>
            <person name="Hua S.X."/>
            <person name="Woyke T."/>
            <person name="Kerfeld C.A."/>
        </authorList>
    </citation>
    <scope>NUCLEOTIDE SEQUENCE [LARGE SCALE GENOMIC DNA]</scope>
    <source>
        <strain evidence="1 2">PCC 7113</strain>
    </source>
</reference>
<dbReference type="AlphaFoldDB" id="K9WII0"/>
<accession>K9WII0</accession>
<keyword evidence="2" id="KW-1185">Reference proteome</keyword>
<dbReference type="Proteomes" id="UP000010471">
    <property type="component" value="Chromosome"/>
</dbReference>
<dbReference type="HOGENOM" id="CLU_2844993_0_0_3"/>
<dbReference type="EMBL" id="CP003630">
    <property type="protein sequence ID" value="AFZ19564.1"/>
    <property type="molecule type" value="Genomic_DNA"/>
</dbReference>
<name>K9WII0_9CYAN</name>
<dbReference type="KEGG" id="mic:Mic7113_3852"/>
<protein>
    <submittedName>
        <fullName evidence="1">Uncharacterized protein</fullName>
    </submittedName>
</protein>
<evidence type="ECO:0000313" key="1">
    <source>
        <dbReference type="EMBL" id="AFZ19564.1"/>
    </source>
</evidence>
<gene>
    <name evidence="1" type="ORF">Mic7113_3852</name>
</gene>
<proteinExistence type="predicted"/>
<evidence type="ECO:0000313" key="2">
    <source>
        <dbReference type="Proteomes" id="UP000010471"/>
    </source>
</evidence>